<dbReference type="EMBL" id="PYGE01000006">
    <property type="protein sequence ID" value="PSL04031.1"/>
    <property type="molecule type" value="Genomic_DNA"/>
</dbReference>
<keyword evidence="2" id="KW-0813">Transport</keyword>
<sequence>MSVPPAVEVDGLVKRYGTTTAVDGLSVRVDSGAVTALLGPNGAGKTTTVETCEGFREPDTGRVRVLGLDPRRDSAELRPRVGVMLQEGAGLYPGAGARELLTHLGRLHRHPLDVDRLVERLGLGGTGRTPLRRLSGGQRQRVALAAALVGRPELVFLDEPTAGLDPHARHSTWDLIGELRGDGVSVVLTTHLIDEAEQLADHVVIIDHGRLVTEGSPEELTSGPGDDVISFGGPPRLDLSTLRAALPESADVREVTPGSYQVAGVVDPHLLATLTSWCATNDILAEGLQVGRRSLEDVYLELTRRSAR</sequence>
<evidence type="ECO:0000256" key="3">
    <source>
        <dbReference type="ARBA" id="ARBA00022475"/>
    </source>
</evidence>
<dbReference type="InterPro" id="IPR017871">
    <property type="entry name" value="ABC_transporter-like_CS"/>
</dbReference>
<organism evidence="10 11">
    <name type="scientific">Haloactinopolyspora alba</name>
    <dbReference type="NCBI Taxonomy" id="648780"/>
    <lineage>
        <taxon>Bacteria</taxon>
        <taxon>Bacillati</taxon>
        <taxon>Actinomycetota</taxon>
        <taxon>Actinomycetes</taxon>
        <taxon>Jiangellales</taxon>
        <taxon>Jiangellaceae</taxon>
        <taxon>Haloactinopolyspora</taxon>
    </lineage>
</organism>
<dbReference type="FunFam" id="3.40.50.300:FF:000589">
    <property type="entry name" value="ABC transporter, ATP-binding subunit"/>
    <property type="match status" value="1"/>
</dbReference>
<dbReference type="PANTHER" id="PTHR42711:SF16">
    <property type="entry name" value="ABC TRANSPORTER ATP-BINDING PROTEIN"/>
    <property type="match status" value="1"/>
</dbReference>
<dbReference type="SMART" id="SM00382">
    <property type="entry name" value="AAA"/>
    <property type="match status" value="1"/>
</dbReference>
<evidence type="ECO:0000256" key="4">
    <source>
        <dbReference type="ARBA" id="ARBA00022741"/>
    </source>
</evidence>
<protein>
    <submittedName>
        <fullName evidence="10">ABC-2 type transport system ATP-binding protein</fullName>
    </submittedName>
</protein>
<dbReference type="GO" id="GO:0046677">
    <property type="term" value="P:response to antibiotic"/>
    <property type="evidence" value="ECO:0007669"/>
    <property type="project" value="UniProtKB-KW"/>
</dbReference>
<dbReference type="SUPFAM" id="SSF52540">
    <property type="entry name" value="P-loop containing nucleoside triphosphate hydrolases"/>
    <property type="match status" value="1"/>
</dbReference>
<dbReference type="Gene3D" id="3.40.50.300">
    <property type="entry name" value="P-loop containing nucleotide triphosphate hydrolases"/>
    <property type="match status" value="1"/>
</dbReference>
<evidence type="ECO:0000256" key="1">
    <source>
        <dbReference type="ARBA" id="ARBA00004202"/>
    </source>
</evidence>
<evidence type="ECO:0000259" key="9">
    <source>
        <dbReference type="PROSITE" id="PS50893"/>
    </source>
</evidence>
<evidence type="ECO:0000256" key="2">
    <source>
        <dbReference type="ARBA" id="ARBA00022448"/>
    </source>
</evidence>
<dbReference type="PROSITE" id="PS50893">
    <property type="entry name" value="ABC_TRANSPORTER_2"/>
    <property type="match status" value="1"/>
</dbReference>
<dbReference type="GO" id="GO:0005886">
    <property type="term" value="C:plasma membrane"/>
    <property type="evidence" value="ECO:0007669"/>
    <property type="project" value="UniProtKB-SubCell"/>
</dbReference>
<dbReference type="CDD" id="cd03230">
    <property type="entry name" value="ABC_DR_subfamily_A"/>
    <property type="match status" value="1"/>
</dbReference>
<keyword evidence="4" id="KW-0547">Nucleotide-binding</keyword>
<dbReference type="InterPro" id="IPR003439">
    <property type="entry name" value="ABC_transporter-like_ATP-bd"/>
</dbReference>
<dbReference type="InterPro" id="IPR027417">
    <property type="entry name" value="P-loop_NTPase"/>
</dbReference>
<proteinExistence type="predicted"/>
<evidence type="ECO:0000256" key="8">
    <source>
        <dbReference type="ARBA" id="ARBA00023251"/>
    </source>
</evidence>
<dbReference type="GO" id="GO:0016887">
    <property type="term" value="F:ATP hydrolysis activity"/>
    <property type="evidence" value="ECO:0007669"/>
    <property type="project" value="InterPro"/>
</dbReference>
<evidence type="ECO:0000256" key="7">
    <source>
        <dbReference type="ARBA" id="ARBA00023136"/>
    </source>
</evidence>
<comment type="subcellular location">
    <subcellularLocation>
        <location evidence="1">Cell membrane</location>
        <topology evidence="1">Peripheral membrane protein</topology>
    </subcellularLocation>
</comment>
<dbReference type="Pfam" id="PF00005">
    <property type="entry name" value="ABC_tran"/>
    <property type="match status" value="1"/>
</dbReference>
<dbReference type="InterPro" id="IPR003593">
    <property type="entry name" value="AAA+_ATPase"/>
</dbReference>
<keyword evidence="5 10" id="KW-0067">ATP-binding</keyword>
<dbReference type="PANTHER" id="PTHR42711">
    <property type="entry name" value="ABC TRANSPORTER ATP-BINDING PROTEIN"/>
    <property type="match status" value="1"/>
</dbReference>
<feature type="domain" description="ABC transporter" evidence="9">
    <location>
        <begin position="7"/>
        <end position="233"/>
    </location>
</feature>
<dbReference type="GO" id="GO:0005524">
    <property type="term" value="F:ATP binding"/>
    <property type="evidence" value="ECO:0007669"/>
    <property type="project" value="UniProtKB-KW"/>
</dbReference>
<dbReference type="InterPro" id="IPR050763">
    <property type="entry name" value="ABC_transporter_ATP-binding"/>
</dbReference>
<reference evidence="10 11" key="1">
    <citation type="submission" date="2018-03" db="EMBL/GenBank/DDBJ databases">
        <title>Genomic Encyclopedia of Archaeal and Bacterial Type Strains, Phase II (KMG-II): from individual species to whole genera.</title>
        <authorList>
            <person name="Goeker M."/>
        </authorList>
    </citation>
    <scope>NUCLEOTIDE SEQUENCE [LARGE SCALE GENOMIC DNA]</scope>
    <source>
        <strain evidence="10 11">DSM 45211</strain>
    </source>
</reference>
<gene>
    <name evidence="10" type="ORF">CLV30_10633</name>
</gene>
<keyword evidence="7" id="KW-0472">Membrane</keyword>
<accession>A0A2P8E3I8</accession>
<keyword evidence="11" id="KW-1185">Reference proteome</keyword>
<evidence type="ECO:0000256" key="6">
    <source>
        <dbReference type="ARBA" id="ARBA00022967"/>
    </source>
</evidence>
<keyword evidence="3" id="KW-1003">Cell membrane</keyword>
<keyword evidence="6" id="KW-1278">Translocase</keyword>
<dbReference type="PROSITE" id="PS00211">
    <property type="entry name" value="ABC_TRANSPORTER_1"/>
    <property type="match status" value="1"/>
</dbReference>
<keyword evidence="8" id="KW-0046">Antibiotic resistance</keyword>
<dbReference type="OrthoDB" id="9804819at2"/>
<dbReference type="Proteomes" id="UP000243528">
    <property type="component" value="Unassembled WGS sequence"/>
</dbReference>
<dbReference type="RefSeq" id="WP_106537067.1">
    <property type="nucleotide sequence ID" value="NZ_ML142900.1"/>
</dbReference>
<dbReference type="AlphaFoldDB" id="A0A2P8E3I8"/>
<evidence type="ECO:0000313" key="11">
    <source>
        <dbReference type="Proteomes" id="UP000243528"/>
    </source>
</evidence>
<evidence type="ECO:0000313" key="10">
    <source>
        <dbReference type="EMBL" id="PSL04031.1"/>
    </source>
</evidence>
<comment type="caution">
    <text evidence="10">The sequence shown here is derived from an EMBL/GenBank/DDBJ whole genome shotgun (WGS) entry which is preliminary data.</text>
</comment>
<evidence type="ECO:0000256" key="5">
    <source>
        <dbReference type="ARBA" id="ARBA00022840"/>
    </source>
</evidence>
<name>A0A2P8E3I8_9ACTN</name>